<organism evidence="2 3">
    <name type="scientific">Choiromyces venosus 120613-1</name>
    <dbReference type="NCBI Taxonomy" id="1336337"/>
    <lineage>
        <taxon>Eukaryota</taxon>
        <taxon>Fungi</taxon>
        <taxon>Dikarya</taxon>
        <taxon>Ascomycota</taxon>
        <taxon>Pezizomycotina</taxon>
        <taxon>Pezizomycetes</taxon>
        <taxon>Pezizales</taxon>
        <taxon>Tuberaceae</taxon>
        <taxon>Choiromyces</taxon>
    </lineage>
</organism>
<keyword evidence="1" id="KW-0472">Membrane</keyword>
<gene>
    <name evidence="2" type="ORF">L873DRAFT_1811413</name>
</gene>
<reference evidence="2 3" key="1">
    <citation type="journal article" date="2018" name="Nat. Ecol. Evol.">
        <title>Pezizomycetes genomes reveal the molecular basis of ectomycorrhizal truffle lifestyle.</title>
        <authorList>
            <person name="Murat C."/>
            <person name="Payen T."/>
            <person name="Noel B."/>
            <person name="Kuo A."/>
            <person name="Morin E."/>
            <person name="Chen J."/>
            <person name="Kohler A."/>
            <person name="Krizsan K."/>
            <person name="Balestrini R."/>
            <person name="Da Silva C."/>
            <person name="Montanini B."/>
            <person name="Hainaut M."/>
            <person name="Levati E."/>
            <person name="Barry K.W."/>
            <person name="Belfiori B."/>
            <person name="Cichocki N."/>
            <person name="Clum A."/>
            <person name="Dockter R.B."/>
            <person name="Fauchery L."/>
            <person name="Guy J."/>
            <person name="Iotti M."/>
            <person name="Le Tacon F."/>
            <person name="Lindquist E.A."/>
            <person name="Lipzen A."/>
            <person name="Malagnac F."/>
            <person name="Mello A."/>
            <person name="Molinier V."/>
            <person name="Miyauchi S."/>
            <person name="Poulain J."/>
            <person name="Riccioni C."/>
            <person name="Rubini A."/>
            <person name="Sitrit Y."/>
            <person name="Splivallo R."/>
            <person name="Traeger S."/>
            <person name="Wang M."/>
            <person name="Zifcakova L."/>
            <person name="Wipf D."/>
            <person name="Zambonelli A."/>
            <person name="Paolocci F."/>
            <person name="Nowrousian M."/>
            <person name="Ottonello S."/>
            <person name="Baldrian P."/>
            <person name="Spatafora J.W."/>
            <person name="Henrissat B."/>
            <person name="Nagy L.G."/>
            <person name="Aury J.M."/>
            <person name="Wincker P."/>
            <person name="Grigoriev I.V."/>
            <person name="Bonfante P."/>
            <person name="Martin F.M."/>
        </authorList>
    </citation>
    <scope>NUCLEOTIDE SEQUENCE [LARGE SCALE GENOMIC DNA]</scope>
    <source>
        <strain evidence="2 3">120613-1</strain>
    </source>
</reference>
<dbReference type="Proteomes" id="UP000276215">
    <property type="component" value="Unassembled WGS sequence"/>
</dbReference>
<keyword evidence="1" id="KW-1133">Transmembrane helix</keyword>
<name>A0A3N4JHZ7_9PEZI</name>
<dbReference type="EMBL" id="ML120415">
    <property type="protein sequence ID" value="RPA96311.1"/>
    <property type="molecule type" value="Genomic_DNA"/>
</dbReference>
<dbReference type="AlphaFoldDB" id="A0A3N4JHZ7"/>
<evidence type="ECO:0000313" key="2">
    <source>
        <dbReference type="EMBL" id="RPA96311.1"/>
    </source>
</evidence>
<protein>
    <submittedName>
        <fullName evidence="2">Uncharacterized protein</fullName>
    </submittedName>
</protein>
<accession>A0A3N4JHZ7</accession>
<sequence length="76" mass="8506">MAGLAAWDHYAAPIRGLAFGYFLAAMGTLFSASPDRTQTHYYPRSSSHRSFHIAPRIHLLDLLVPPVPCPPVSYHW</sequence>
<proteinExistence type="predicted"/>
<keyword evidence="3" id="KW-1185">Reference proteome</keyword>
<evidence type="ECO:0000313" key="3">
    <source>
        <dbReference type="Proteomes" id="UP000276215"/>
    </source>
</evidence>
<evidence type="ECO:0000256" key="1">
    <source>
        <dbReference type="SAM" id="Phobius"/>
    </source>
</evidence>
<feature type="transmembrane region" description="Helical" evidence="1">
    <location>
        <begin position="12"/>
        <end position="32"/>
    </location>
</feature>
<keyword evidence="1" id="KW-0812">Transmembrane</keyword>